<keyword evidence="3 6" id="KW-0378">Hydrolase</keyword>
<dbReference type="Proteomes" id="UP000597613">
    <property type="component" value="Unassembled WGS sequence"/>
</dbReference>
<evidence type="ECO:0000256" key="5">
    <source>
        <dbReference type="ARBA" id="ARBA00023049"/>
    </source>
</evidence>
<feature type="domain" description="Peptidase M48" evidence="8">
    <location>
        <begin position="190"/>
        <end position="243"/>
    </location>
</feature>
<keyword evidence="1 6" id="KW-0645">Protease</keyword>
<dbReference type="Pfam" id="PF01435">
    <property type="entry name" value="Peptidase_M48"/>
    <property type="match status" value="1"/>
</dbReference>
<keyword evidence="7" id="KW-0732">Signal</keyword>
<evidence type="ECO:0000256" key="4">
    <source>
        <dbReference type="ARBA" id="ARBA00022833"/>
    </source>
</evidence>
<keyword evidence="10" id="KW-1185">Reference proteome</keyword>
<feature type="signal peptide" evidence="7">
    <location>
        <begin position="1"/>
        <end position="23"/>
    </location>
</feature>
<dbReference type="InterPro" id="IPR051156">
    <property type="entry name" value="Mito/Outer_Membr_Metalloprot"/>
</dbReference>
<evidence type="ECO:0000256" key="6">
    <source>
        <dbReference type="RuleBase" id="RU003983"/>
    </source>
</evidence>
<feature type="chain" id="PRO_5045281801" evidence="7">
    <location>
        <begin position="24"/>
        <end position="325"/>
    </location>
</feature>
<dbReference type="RefSeq" id="WP_187503065.1">
    <property type="nucleotide sequence ID" value="NZ_JACONT010000009.1"/>
</dbReference>
<sequence length="325" mass="34018">MADALLAFGLLAQIMLGSTGSMATTGKLQAESSTAARVVPVTTALPGREEDGRVADIAFRLAVAGSKWCEVTEPTLGLVLQHLSQFEPGDRAGLVTGYALDRGPGVIVVVPAGPTAGIVEPGDVLLAIDGTALPPEVDLPARFDARIAHARADAIADPLAAKTAPFTITLLRRGVVSTVRVTPVSGCPSYVHLARSRQRNAYADGRHVFLTTGLVARMRDDDELAFVVAHEMAHNILRHATLMRSDSVKHGLGHTLGTSGRIVRQAERDADTLAGALMIDAGFDPVRGAAVLARLGNDLGLFAAHDSAGRRIAAMQALVAAQRMP</sequence>
<gene>
    <name evidence="9" type="ORF">H8S47_06290</name>
</gene>
<dbReference type="Gene3D" id="3.30.2010.10">
    <property type="entry name" value="Metalloproteases ('zincins'), catalytic domain"/>
    <property type="match status" value="1"/>
</dbReference>
<evidence type="ECO:0000256" key="2">
    <source>
        <dbReference type="ARBA" id="ARBA00022723"/>
    </source>
</evidence>
<dbReference type="PANTHER" id="PTHR22726">
    <property type="entry name" value="METALLOENDOPEPTIDASE OMA1"/>
    <property type="match status" value="1"/>
</dbReference>
<name>A0ABR7ALF3_9SPHN</name>
<dbReference type="PANTHER" id="PTHR22726:SF1">
    <property type="entry name" value="METALLOENDOPEPTIDASE OMA1, MITOCHONDRIAL"/>
    <property type="match status" value="1"/>
</dbReference>
<accession>A0ABR7ALF3</accession>
<keyword evidence="5 6" id="KW-0482">Metalloprotease</keyword>
<evidence type="ECO:0000256" key="7">
    <source>
        <dbReference type="SAM" id="SignalP"/>
    </source>
</evidence>
<evidence type="ECO:0000313" key="10">
    <source>
        <dbReference type="Proteomes" id="UP000597613"/>
    </source>
</evidence>
<keyword evidence="2" id="KW-0479">Metal-binding</keyword>
<dbReference type="GO" id="GO:0008237">
    <property type="term" value="F:metallopeptidase activity"/>
    <property type="evidence" value="ECO:0007669"/>
    <property type="project" value="UniProtKB-KW"/>
</dbReference>
<evidence type="ECO:0000313" key="9">
    <source>
        <dbReference type="EMBL" id="MBC3941296.1"/>
    </source>
</evidence>
<proteinExistence type="inferred from homology"/>
<comment type="caution">
    <text evidence="9">The sequence shown here is derived from an EMBL/GenBank/DDBJ whole genome shotgun (WGS) entry which is preliminary data.</text>
</comment>
<organism evidence="9 10">
    <name type="scientific">Sphingomonas albertensis</name>
    <dbReference type="NCBI Taxonomy" id="2762591"/>
    <lineage>
        <taxon>Bacteria</taxon>
        <taxon>Pseudomonadati</taxon>
        <taxon>Pseudomonadota</taxon>
        <taxon>Alphaproteobacteria</taxon>
        <taxon>Sphingomonadales</taxon>
        <taxon>Sphingomonadaceae</taxon>
        <taxon>Sphingomonas</taxon>
    </lineage>
</organism>
<comment type="cofactor">
    <cofactor evidence="6">
        <name>Zn(2+)</name>
        <dbReference type="ChEBI" id="CHEBI:29105"/>
    </cofactor>
    <text evidence="6">Binds 1 zinc ion per subunit.</text>
</comment>
<comment type="similarity">
    <text evidence="6">Belongs to the peptidase M48 family.</text>
</comment>
<dbReference type="InterPro" id="IPR001915">
    <property type="entry name" value="Peptidase_M48"/>
</dbReference>
<reference evidence="9 10" key="1">
    <citation type="submission" date="2020-08" db="EMBL/GenBank/DDBJ databases">
        <title>Putative novel bacterial strains isolated from necrotic wheat leaf tissues caused by Xanthomonas translucens.</title>
        <authorList>
            <person name="Tambong J.T."/>
        </authorList>
    </citation>
    <scope>NUCLEOTIDE SEQUENCE [LARGE SCALE GENOMIC DNA]</scope>
    <source>
        <strain evidence="10">DOAB 1063</strain>
    </source>
</reference>
<keyword evidence="4 6" id="KW-0862">Zinc</keyword>
<evidence type="ECO:0000256" key="3">
    <source>
        <dbReference type="ARBA" id="ARBA00022801"/>
    </source>
</evidence>
<dbReference type="EMBL" id="JACONT010000009">
    <property type="protein sequence ID" value="MBC3941296.1"/>
    <property type="molecule type" value="Genomic_DNA"/>
</dbReference>
<protein>
    <submittedName>
        <fullName evidence="9">M48 family metalloprotease</fullName>
    </submittedName>
</protein>
<evidence type="ECO:0000259" key="8">
    <source>
        <dbReference type="Pfam" id="PF01435"/>
    </source>
</evidence>
<evidence type="ECO:0000256" key="1">
    <source>
        <dbReference type="ARBA" id="ARBA00022670"/>
    </source>
</evidence>